<dbReference type="PANTHER" id="PTHR30371:SF0">
    <property type="entry name" value="SEC-INDEPENDENT PROTEIN TRANSLOCASE PROTEIN TATC, CHLOROPLASTIC-RELATED"/>
    <property type="match status" value="1"/>
</dbReference>
<protein>
    <submittedName>
        <fullName evidence="7">Sec-independent protein translocase component TatC</fullName>
    </submittedName>
</protein>
<dbReference type="PRINTS" id="PR01840">
    <property type="entry name" value="TATCFAMILY"/>
</dbReference>
<feature type="transmembrane region" description="Helical" evidence="6">
    <location>
        <begin position="65"/>
        <end position="86"/>
    </location>
</feature>
<evidence type="ECO:0000256" key="1">
    <source>
        <dbReference type="ARBA" id="ARBA00004141"/>
    </source>
</evidence>
<geneLocation type="mitochondrion" evidence="7"/>
<feature type="transmembrane region" description="Helical" evidence="6">
    <location>
        <begin position="155"/>
        <end position="184"/>
    </location>
</feature>
<dbReference type="Pfam" id="PF00902">
    <property type="entry name" value="TatC"/>
    <property type="match status" value="1"/>
</dbReference>
<keyword evidence="7" id="KW-0496">Mitochondrion</keyword>
<feature type="transmembrane region" description="Helical" evidence="6">
    <location>
        <begin position="107"/>
        <end position="135"/>
    </location>
</feature>
<evidence type="ECO:0000256" key="3">
    <source>
        <dbReference type="ARBA" id="ARBA00022692"/>
    </source>
</evidence>
<evidence type="ECO:0000256" key="5">
    <source>
        <dbReference type="ARBA" id="ARBA00023136"/>
    </source>
</evidence>
<evidence type="ECO:0000256" key="4">
    <source>
        <dbReference type="ARBA" id="ARBA00022989"/>
    </source>
</evidence>
<dbReference type="RefSeq" id="YP_010165735.1">
    <property type="nucleotide sequence ID" value="NC_057511.1"/>
</dbReference>
<dbReference type="GO" id="GO:0065002">
    <property type="term" value="P:intracellular protein transmembrane transport"/>
    <property type="evidence" value="ECO:0007669"/>
    <property type="project" value="TreeGrafter"/>
</dbReference>
<dbReference type="GO" id="GO:0033281">
    <property type="term" value="C:TAT protein transport complex"/>
    <property type="evidence" value="ECO:0007669"/>
    <property type="project" value="TreeGrafter"/>
</dbReference>
<proteinExistence type="inferred from homology"/>
<keyword evidence="5 6" id="KW-0472">Membrane</keyword>
<dbReference type="GeneID" id="67270323"/>
<evidence type="ECO:0000313" key="7">
    <source>
        <dbReference type="EMBL" id="QRR29748.1"/>
    </source>
</evidence>
<accession>A0A893DCW0</accession>
<evidence type="ECO:0000256" key="6">
    <source>
        <dbReference type="SAM" id="Phobius"/>
    </source>
</evidence>
<name>A0A893DCW0_9EUKA</name>
<dbReference type="GO" id="GO:0043953">
    <property type="term" value="P:protein transport by the Tat complex"/>
    <property type="evidence" value="ECO:0007669"/>
    <property type="project" value="TreeGrafter"/>
</dbReference>
<comment type="similarity">
    <text evidence="2">Belongs to the TatC family.</text>
</comment>
<gene>
    <name evidence="7" type="primary">tatC</name>
</gene>
<keyword evidence="4 6" id="KW-1133">Transmembrane helix</keyword>
<feature type="transmembrane region" description="Helical" evidence="6">
    <location>
        <begin position="221"/>
        <end position="240"/>
    </location>
</feature>
<keyword evidence="3 6" id="KW-0812">Transmembrane</keyword>
<dbReference type="InterPro" id="IPR002033">
    <property type="entry name" value="TatC"/>
</dbReference>
<dbReference type="PANTHER" id="PTHR30371">
    <property type="entry name" value="SEC-INDEPENDENT PROTEIN TRANSLOCASE PROTEIN TATC"/>
    <property type="match status" value="1"/>
</dbReference>
<sequence length="241" mass="28737">MDKIYHLNLYNYLLEIKYRLLYVTISIITCIIICYIYKYKLLYILTSINIDYRTEFVYTQITDLFVVYLLIVIYITIALATTLLYFNLYLYIKPALYVSESLTVRNFTIFLILVLLIGLILNSMYVIPLLINYFYTFEKEQALTDLFLQLQLKDYLMFYINANIMIFLLYLSPIIMYSVLTYVNLTVISVKKYRKYIYILIILSMSFILPPDLYLQVIGNFVAIAITEIVIYIYIITITYN</sequence>
<evidence type="ECO:0000256" key="2">
    <source>
        <dbReference type="ARBA" id="ARBA00008882"/>
    </source>
</evidence>
<feature type="transmembrane region" description="Helical" evidence="6">
    <location>
        <begin position="20"/>
        <end position="45"/>
    </location>
</feature>
<organism evidence="7">
    <name type="scientific">Imasa heleensis</name>
    <dbReference type="NCBI Taxonomy" id="2772037"/>
    <lineage>
        <taxon>Eukaryota</taxon>
        <taxon>Malawimonadida</taxon>
        <taxon>Imasidae</taxon>
        <taxon>Imasa</taxon>
    </lineage>
</organism>
<dbReference type="GO" id="GO:0009977">
    <property type="term" value="F:proton motive force dependent protein transmembrane transporter activity"/>
    <property type="evidence" value="ECO:0007669"/>
    <property type="project" value="TreeGrafter"/>
</dbReference>
<comment type="subcellular location">
    <subcellularLocation>
        <location evidence="1">Membrane</location>
        <topology evidence="1">Multi-pass membrane protein</topology>
    </subcellularLocation>
</comment>
<dbReference type="EMBL" id="MT246538">
    <property type="protein sequence ID" value="QRR29748.1"/>
    <property type="molecule type" value="Genomic_DNA"/>
</dbReference>
<reference evidence="7" key="1">
    <citation type="journal article" date="2021" name="J. Eukaryot. Microbiol.">
        <title>Description of Imasa heleensis, gen. nov., sp. nov. (Imasidae, fam. nov.), a Deep-Branching Marine Malawimonad and Possible Key Taxon in Understanding Early Eukaryotic Evolution.</title>
        <authorList>
            <person name="Heiss A.A."/>
            <person name="Warring S.D."/>
            <person name="Lukacs K."/>
            <person name="Favate J."/>
            <person name="Yang A."/>
            <person name="Gyaltshen Y."/>
            <person name="Filardi C."/>
            <person name="Simpson A.G.B."/>
            <person name="Kim E."/>
        </authorList>
    </citation>
    <scope>NUCLEOTIDE SEQUENCE</scope>
</reference>
<dbReference type="AlphaFoldDB" id="A0A893DCW0"/>
<feature type="transmembrane region" description="Helical" evidence="6">
    <location>
        <begin position="196"/>
        <end position="215"/>
    </location>
</feature>